<evidence type="ECO:0000256" key="1">
    <source>
        <dbReference type="SAM" id="MobiDB-lite"/>
    </source>
</evidence>
<accession>A0A6C0C461</accession>
<dbReference type="AlphaFoldDB" id="A0A6C0C461"/>
<reference evidence="2" key="1">
    <citation type="journal article" date="2020" name="Nature">
        <title>Giant virus diversity and host interactions through global metagenomics.</title>
        <authorList>
            <person name="Schulz F."/>
            <person name="Roux S."/>
            <person name="Paez-Espino D."/>
            <person name="Jungbluth S."/>
            <person name="Walsh D.A."/>
            <person name="Denef V.J."/>
            <person name="McMahon K.D."/>
            <person name="Konstantinidis K.T."/>
            <person name="Eloe-Fadrosh E.A."/>
            <person name="Kyrpides N.C."/>
            <person name="Woyke T."/>
        </authorList>
    </citation>
    <scope>NUCLEOTIDE SEQUENCE</scope>
    <source>
        <strain evidence="2">GVMAG-M-3300020182-84</strain>
    </source>
</reference>
<sequence>MSKRTASPPNNNASKKSKKEKPIAFLCCLHGNLDYDMESYFPNLEEHNATLEESMRIEIPKISNNAAPFYHPGNEKGVTPMCPTDYFSQLPNNITVVDMSVPDESVLVNWPVEHYMLEILERNTESIQKYIENGTEIPNSARGSHLDIGNITNLLMCNTKIYYPKQTIPNVLLTTDESVGLYNARIIDGEITVSPKDHGEEYESISGTSKKLSSTIDTPYDGNTDDLFDNLKTHESFNNILLSSYFLHLKHIYGNKPIVIYLLNCKPLPELDSQQTFFTSPFFGISDWDKYLTMYQKTHDDKLLYKYLIDCQKICENSINLLKNIQQLYQDRTVKINQTRKELKKIGIDKVATYCSIGLPGVRKKERVEATKIFQEKKKEIDEKILELKKKYQNNDVLTGIKIVSWSKCLYTGVGSLFRFGGKKKSKRKAKNKRRKTRKHKSKP</sequence>
<protein>
    <submittedName>
        <fullName evidence="2">Uncharacterized protein</fullName>
    </submittedName>
</protein>
<organism evidence="2">
    <name type="scientific">viral metagenome</name>
    <dbReference type="NCBI Taxonomy" id="1070528"/>
    <lineage>
        <taxon>unclassified sequences</taxon>
        <taxon>metagenomes</taxon>
        <taxon>organismal metagenomes</taxon>
    </lineage>
</organism>
<proteinExistence type="predicted"/>
<name>A0A6C0C461_9ZZZZ</name>
<feature type="region of interest" description="Disordered" evidence="1">
    <location>
        <begin position="422"/>
        <end position="444"/>
    </location>
</feature>
<dbReference type="EMBL" id="MN739314">
    <property type="protein sequence ID" value="QHS98313.1"/>
    <property type="molecule type" value="Genomic_DNA"/>
</dbReference>
<evidence type="ECO:0000313" key="2">
    <source>
        <dbReference type="EMBL" id="QHS98313.1"/>
    </source>
</evidence>